<name>A0A8T1ERS6_9STRA</name>
<proteinExistence type="predicted"/>
<gene>
    <name evidence="1" type="ORF">PC117_g488</name>
</gene>
<dbReference type="AlphaFoldDB" id="A0A8T1ERS6"/>
<comment type="caution">
    <text evidence="1">The sequence shown here is derived from an EMBL/GenBank/DDBJ whole genome shotgun (WGS) entry which is preliminary data.</text>
</comment>
<organism evidence="1 2">
    <name type="scientific">Phytophthora cactorum</name>
    <dbReference type="NCBI Taxonomy" id="29920"/>
    <lineage>
        <taxon>Eukaryota</taxon>
        <taxon>Sar</taxon>
        <taxon>Stramenopiles</taxon>
        <taxon>Oomycota</taxon>
        <taxon>Peronosporomycetes</taxon>
        <taxon>Peronosporales</taxon>
        <taxon>Peronosporaceae</taxon>
        <taxon>Phytophthora</taxon>
    </lineage>
</organism>
<dbReference type="Proteomes" id="UP000736787">
    <property type="component" value="Unassembled WGS sequence"/>
</dbReference>
<dbReference type="EMBL" id="RCMK01000005">
    <property type="protein sequence ID" value="KAG2955413.1"/>
    <property type="molecule type" value="Genomic_DNA"/>
</dbReference>
<sequence length="33" mass="3768">MPNSTQYESDGDIVMQAAHQPVFEFFRPPELGE</sequence>
<protein>
    <submittedName>
        <fullName evidence="1">Uncharacterized protein</fullName>
    </submittedName>
</protein>
<evidence type="ECO:0000313" key="2">
    <source>
        <dbReference type="Proteomes" id="UP000736787"/>
    </source>
</evidence>
<evidence type="ECO:0000313" key="1">
    <source>
        <dbReference type="EMBL" id="KAG2955413.1"/>
    </source>
</evidence>
<accession>A0A8T1ERS6</accession>
<reference evidence="1" key="1">
    <citation type="submission" date="2018-10" db="EMBL/GenBank/DDBJ databases">
        <title>Effector identification in a new, highly contiguous assembly of the strawberry crown rot pathogen Phytophthora cactorum.</title>
        <authorList>
            <person name="Armitage A.D."/>
            <person name="Nellist C.F."/>
            <person name="Bates H."/>
            <person name="Vickerstaff R.J."/>
            <person name="Harrison R.J."/>
        </authorList>
    </citation>
    <scope>NUCLEOTIDE SEQUENCE</scope>
    <source>
        <strain evidence="1">4040</strain>
    </source>
</reference>